<accession>A0ABS4TGR3</accession>
<comment type="caution">
    <text evidence="2">The sequence shown here is derived from an EMBL/GenBank/DDBJ whole genome shotgun (WGS) entry which is preliminary data.</text>
</comment>
<name>A0ABS4TGR3_9PSEU</name>
<dbReference type="EMBL" id="JAGINW010000001">
    <property type="protein sequence ID" value="MBP2323526.1"/>
    <property type="molecule type" value="Genomic_DNA"/>
</dbReference>
<keyword evidence="3" id="KW-1185">Reference proteome</keyword>
<evidence type="ECO:0000313" key="2">
    <source>
        <dbReference type="EMBL" id="MBP2323526.1"/>
    </source>
</evidence>
<proteinExistence type="predicted"/>
<keyword evidence="1" id="KW-0732">Signal</keyword>
<evidence type="ECO:0000313" key="3">
    <source>
        <dbReference type="Proteomes" id="UP001519332"/>
    </source>
</evidence>
<dbReference type="Proteomes" id="UP001519332">
    <property type="component" value="Unassembled WGS sequence"/>
</dbReference>
<protein>
    <recommendedName>
        <fullName evidence="4">Neocarzinostatin family protein</fullName>
    </recommendedName>
</protein>
<feature type="chain" id="PRO_5046503444" description="Neocarzinostatin family protein" evidence="1">
    <location>
        <begin position="35"/>
        <end position="166"/>
    </location>
</feature>
<sequence>MGHVMNRNMGRAGRGAAIAVAAVFAMGLSNPASATQSGTFNDVKIDIHGGNAAAFSGCVNYAKASAKRNKIPQSNACKNFASAAGGSVELAQVSLFVDQEGNGRTTHNNVKIAISGGDATAVAGCVNYLQGTATPAQVDACKNAADAQGGSVKLNNVDIVIIQLGG</sequence>
<evidence type="ECO:0008006" key="4">
    <source>
        <dbReference type="Google" id="ProtNLM"/>
    </source>
</evidence>
<organism evidence="2 3">
    <name type="scientific">Kibdelosporangium banguiense</name>
    <dbReference type="NCBI Taxonomy" id="1365924"/>
    <lineage>
        <taxon>Bacteria</taxon>
        <taxon>Bacillati</taxon>
        <taxon>Actinomycetota</taxon>
        <taxon>Actinomycetes</taxon>
        <taxon>Pseudonocardiales</taxon>
        <taxon>Pseudonocardiaceae</taxon>
        <taxon>Kibdelosporangium</taxon>
    </lineage>
</organism>
<evidence type="ECO:0000256" key="1">
    <source>
        <dbReference type="SAM" id="SignalP"/>
    </source>
</evidence>
<feature type="signal peptide" evidence="1">
    <location>
        <begin position="1"/>
        <end position="34"/>
    </location>
</feature>
<reference evidence="2 3" key="1">
    <citation type="submission" date="2021-03" db="EMBL/GenBank/DDBJ databases">
        <title>Sequencing the genomes of 1000 actinobacteria strains.</title>
        <authorList>
            <person name="Klenk H.-P."/>
        </authorList>
    </citation>
    <scope>NUCLEOTIDE SEQUENCE [LARGE SCALE GENOMIC DNA]</scope>
    <source>
        <strain evidence="2 3">DSM 46670</strain>
    </source>
</reference>
<dbReference type="RefSeq" id="WP_209640052.1">
    <property type="nucleotide sequence ID" value="NZ_JAGINW010000001.1"/>
</dbReference>
<gene>
    <name evidence="2" type="ORF">JOF56_003911</name>
</gene>